<dbReference type="PANTHER" id="PTHR33286">
    <property type="entry name" value="BIFUNCTIONAL INHIBITOR/LIPID-TRANSFER PROTEIN/SEED STORAGE 2S ALBUMIN SUPERFAMILY PROTEIN"/>
    <property type="match status" value="1"/>
</dbReference>
<proteinExistence type="predicted"/>
<accession>A0A1S2Z2X7</accession>
<evidence type="ECO:0000313" key="4">
    <source>
        <dbReference type="RefSeq" id="XP_004514074.1"/>
    </source>
</evidence>
<dbReference type="PaxDb" id="3827-XP_004514074.1"/>
<dbReference type="SUPFAM" id="SSF47699">
    <property type="entry name" value="Bifunctional inhibitor/lipid-transfer protein/seed storage 2S albumin"/>
    <property type="match status" value="1"/>
</dbReference>
<dbReference type="OrthoDB" id="1372934at2759"/>
<dbReference type="Proteomes" id="UP000087171">
    <property type="component" value="Unplaced"/>
</dbReference>
<dbReference type="PANTHER" id="PTHR33286:SF1">
    <property type="entry name" value="OS01G0800600 PROTEIN"/>
    <property type="match status" value="1"/>
</dbReference>
<feature type="domain" description="Bifunctional inhibitor/plant lipid transfer protein/seed storage helical" evidence="2">
    <location>
        <begin position="28"/>
        <end position="104"/>
    </location>
</feature>
<dbReference type="GeneID" id="101498147"/>
<dbReference type="Pfam" id="PF14368">
    <property type="entry name" value="LTP_2"/>
    <property type="match status" value="1"/>
</dbReference>
<feature type="chain" id="PRO_5010317126" evidence="1">
    <location>
        <begin position="27"/>
        <end position="117"/>
    </location>
</feature>
<evidence type="ECO:0000256" key="1">
    <source>
        <dbReference type="SAM" id="SignalP"/>
    </source>
</evidence>
<evidence type="ECO:0000313" key="3">
    <source>
        <dbReference type="Proteomes" id="UP000087171"/>
    </source>
</evidence>
<keyword evidence="1" id="KW-0732">Signal</keyword>
<dbReference type="CDD" id="cd04660">
    <property type="entry name" value="nsLTP_like"/>
    <property type="match status" value="1"/>
</dbReference>
<dbReference type="InterPro" id="IPR036312">
    <property type="entry name" value="Bifun_inhib/LTP/seed_sf"/>
</dbReference>
<reference evidence="4" key="1">
    <citation type="submission" date="2025-08" db="UniProtKB">
        <authorList>
            <consortium name="RefSeq"/>
        </authorList>
    </citation>
    <scope>IDENTIFICATION</scope>
    <source>
        <tissue evidence="4">Etiolated seedlings</tissue>
    </source>
</reference>
<dbReference type="KEGG" id="cam:101498147"/>
<feature type="signal peptide" evidence="1">
    <location>
        <begin position="1"/>
        <end position="26"/>
    </location>
</feature>
<dbReference type="RefSeq" id="XP_004514074.1">
    <property type="nucleotide sequence ID" value="XM_004514017.3"/>
</dbReference>
<evidence type="ECO:0000259" key="2">
    <source>
        <dbReference type="Pfam" id="PF14368"/>
    </source>
</evidence>
<keyword evidence="3" id="KW-1185">Reference proteome</keyword>
<dbReference type="AlphaFoldDB" id="A0A1S2Z2X7"/>
<dbReference type="Gene3D" id="1.10.110.10">
    <property type="entry name" value="Plant lipid-transfer and hydrophobic proteins"/>
    <property type="match status" value="1"/>
</dbReference>
<protein>
    <submittedName>
        <fullName evidence="4">Uncharacterized protein LOC101498147</fullName>
    </submittedName>
</protein>
<name>A0A1S2Z2X7_CICAR</name>
<dbReference type="InterPro" id="IPR016140">
    <property type="entry name" value="Bifunc_inhib/LTP/seed_store"/>
</dbReference>
<dbReference type="STRING" id="3827.A0A1S2Z2X7"/>
<gene>
    <name evidence="4" type="primary">LOC101498147</name>
</gene>
<sequence>MASTNRSLIFATLMLTTCILMLGISGQLECGGNLNGIVTQCRQYVEFSGPIVQPSEACCQALNGADITCYCKYATPRIERMISMEKAMFVVNSCHCRNIPTDQCGSYTIPHPPPAKA</sequence>
<dbReference type="InterPro" id="IPR044741">
    <property type="entry name" value="NsLTP-like"/>
</dbReference>
<organism evidence="3 4">
    <name type="scientific">Cicer arietinum</name>
    <name type="common">Chickpea</name>
    <name type="synonym">Garbanzo</name>
    <dbReference type="NCBI Taxonomy" id="3827"/>
    <lineage>
        <taxon>Eukaryota</taxon>
        <taxon>Viridiplantae</taxon>
        <taxon>Streptophyta</taxon>
        <taxon>Embryophyta</taxon>
        <taxon>Tracheophyta</taxon>
        <taxon>Spermatophyta</taxon>
        <taxon>Magnoliopsida</taxon>
        <taxon>eudicotyledons</taxon>
        <taxon>Gunneridae</taxon>
        <taxon>Pentapetalae</taxon>
        <taxon>rosids</taxon>
        <taxon>fabids</taxon>
        <taxon>Fabales</taxon>
        <taxon>Fabaceae</taxon>
        <taxon>Papilionoideae</taxon>
        <taxon>50 kb inversion clade</taxon>
        <taxon>NPAAA clade</taxon>
        <taxon>Hologalegina</taxon>
        <taxon>IRL clade</taxon>
        <taxon>Cicereae</taxon>
        <taxon>Cicer</taxon>
    </lineage>
</organism>